<dbReference type="VEuPathDB" id="VectorBase:AMIN000732"/>
<evidence type="ECO:0000256" key="1">
    <source>
        <dbReference type="ARBA" id="ARBA00023157"/>
    </source>
</evidence>
<dbReference type="AlphaFoldDB" id="A0A182VRP1"/>
<dbReference type="PROSITE" id="PS50041">
    <property type="entry name" value="C_TYPE_LECTIN_2"/>
    <property type="match status" value="1"/>
</dbReference>
<dbReference type="SMART" id="SM00034">
    <property type="entry name" value="CLECT"/>
    <property type="match status" value="1"/>
</dbReference>
<dbReference type="InterPro" id="IPR016186">
    <property type="entry name" value="C-type_lectin-like/link_sf"/>
</dbReference>
<dbReference type="Gene3D" id="3.10.100.10">
    <property type="entry name" value="Mannose-Binding Protein A, subunit A"/>
    <property type="match status" value="1"/>
</dbReference>
<dbReference type="CDD" id="cd00037">
    <property type="entry name" value="CLECT"/>
    <property type="match status" value="1"/>
</dbReference>
<dbReference type="Proteomes" id="UP000075920">
    <property type="component" value="Unassembled WGS sequence"/>
</dbReference>
<keyword evidence="1" id="KW-1015">Disulfide bond</keyword>
<dbReference type="EnsemblMetazoa" id="AMIN000732-RA">
    <property type="protein sequence ID" value="AMIN000732-PA"/>
    <property type="gene ID" value="AMIN000732"/>
</dbReference>
<reference evidence="3" key="2">
    <citation type="submission" date="2020-05" db="UniProtKB">
        <authorList>
            <consortium name="EnsemblMetazoa"/>
        </authorList>
    </citation>
    <scope>IDENTIFICATION</scope>
    <source>
        <strain evidence="3">MINIMUS1</strain>
    </source>
</reference>
<protein>
    <recommendedName>
        <fullName evidence="2">C-type lectin domain-containing protein</fullName>
    </recommendedName>
</protein>
<dbReference type="InterPro" id="IPR018378">
    <property type="entry name" value="C-type_lectin_CS"/>
</dbReference>
<evidence type="ECO:0000259" key="2">
    <source>
        <dbReference type="PROSITE" id="PS50041"/>
    </source>
</evidence>
<dbReference type="PROSITE" id="PS00615">
    <property type="entry name" value="C_TYPE_LECTIN_1"/>
    <property type="match status" value="1"/>
</dbReference>
<sequence>MIAFTKRANFFEAWQDCHAYDGHLASIQSAFEQTLVEEAMAKTGNPKGVYFIGGTDIGRDGRWMWIGLNQLMKANDYKNFYPGEPNNLNGNQECLTVGNWHGENRGKWDDFECLTRIDGYVCEFESVPTTTRRPK</sequence>
<dbReference type="InterPro" id="IPR050111">
    <property type="entry name" value="C-type_lectin/snaclec_domain"/>
</dbReference>
<dbReference type="STRING" id="112268.A0A182VRP1"/>
<keyword evidence="4" id="KW-1185">Reference proteome</keyword>
<evidence type="ECO:0000313" key="4">
    <source>
        <dbReference type="Proteomes" id="UP000075920"/>
    </source>
</evidence>
<dbReference type="PANTHER" id="PTHR22803">
    <property type="entry name" value="MANNOSE, PHOSPHOLIPASE, LECTIN RECEPTOR RELATED"/>
    <property type="match status" value="1"/>
</dbReference>
<evidence type="ECO:0000313" key="3">
    <source>
        <dbReference type="EnsemblMetazoa" id="AMIN000732-PA"/>
    </source>
</evidence>
<accession>A0A182VRP1</accession>
<dbReference type="SUPFAM" id="SSF56436">
    <property type="entry name" value="C-type lectin-like"/>
    <property type="match status" value="1"/>
</dbReference>
<dbReference type="InterPro" id="IPR016187">
    <property type="entry name" value="CTDL_fold"/>
</dbReference>
<proteinExistence type="predicted"/>
<reference evidence="4" key="1">
    <citation type="submission" date="2013-03" db="EMBL/GenBank/DDBJ databases">
        <title>The Genome Sequence of Anopheles minimus MINIMUS1.</title>
        <authorList>
            <consortium name="The Broad Institute Genomics Platform"/>
            <person name="Neafsey D.E."/>
            <person name="Walton C."/>
            <person name="Walker B."/>
            <person name="Young S.K."/>
            <person name="Zeng Q."/>
            <person name="Gargeya S."/>
            <person name="Fitzgerald M."/>
            <person name="Haas B."/>
            <person name="Abouelleil A."/>
            <person name="Allen A.W."/>
            <person name="Alvarado L."/>
            <person name="Arachchi H.M."/>
            <person name="Berlin A.M."/>
            <person name="Chapman S.B."/>
            <person name="Gainer-Dewar J."/>
            <person name="Goldberg J."/>
            <person name="Griggs A."/>
            <person name="Gujja S."/>
            <person name="Hansen M."/>
            <person name="Howarth C."/>
            <person name="Imamovic A."/>
            <person name="Ireland A."/>
            <person name="Larimer J."/>
            <person name="McCowan C."/>
            <person name="Murphy C."/>
            <person name="Pearson M."/>
            <person name="Poon T.W."/>
            <person name="Priest M."/>
            <person name="Roberts A."/>
            <person name="Saif S."/>
            <person name="Shea T."/>
            <person name="Sisk P."/>
            <person name="Sykes S."/>
            <person name="Wortman J."/>
            <person name="Nusbaum C."/>
            <person name="Birren B."/>
        </authorList>
    </citation>
    <scope>NUCLEOTIDE SEQUENCE [LARGE SCALE GENOMIC DNA]</scope>
    <source>
        <strain evidence="4">MINIMUS1</strain>
    </source>
</reference>
<dbReference type="InterPro" id="IPR001304">
    <property type="entry name" value="C-type_lectin-like"/>
</dbReference>
<name>A0A182VRP1_9DIPT</name>
<feature type="domain" description="C-type lectin" evidence="2">
    <location>
        <begin position="1"/>
        <end position="113"/>
    </location>
</feature>
<dbReference type="Pfam" id="PF00059">
    <property type="entry name" value="Lectin_C"/>
    <property type="match status" value="1"/>
</dbReference>
<organism evidence="3 4">
    <name type="scientific">Anopheles minimus</name>
    <dbReference type="NCBI Taxonomy" id="112268"/>
    <lineage>
        <taxon>Eukaryota</taxon>
        <taxon>Metazoa</taxon>
        <taxon>Ecdysozoa</taxon>
        <taxon>Arthropoda</taxon>
        <taxon>Hexapoda</taxon>
        <taxon>Insecta</taxon>
        <taxon>Pterygota</taxon>
        <taxon>Neoptera</taxon>
        <taxon>Endopterygota</taxon>
        <taxon>Diptera</taxon>
        <taxon>Nematocera</taxon>
        <taxon>Culicoidea</taxon>
        <taxon>Culicidae</taxon>
        <taxon>Anophelinae</taxon>
        <taxon>Anopheles</taxon>
    </lineage>
</organism>